<feature type="compositionally biased region" description="Basic residues" evidence="5">
    <location>
        <begin position="529"/>
        <end position="541"/>
    </location>
</feature>
<feature type="repeat" description="WD" evidence="4">
    <location>
        <begin position="173"/>
        <end position="215"/>
    </location>
</feature>
<dbReference type="EMBL" id="FO082275">
    <property type="protein sequence ID" value="CCO16138.1"/>
    <property type="molecule type" value="Genomic_DNA"/>
</dbReference>
<evidence type="ECO:0000256" key="1">
    <source>
        <dbReference type="ARBA" id="ARBA00022517"/>
    </source>
</evidence>
<feature type="compositionally biased region" description="Basic and acidic residues" evidence="5">
    <location>
        <begin position="118"/>
        <end position="128"/>
    </location>
</feature>
<keyword evidence="7" id="KW-1185">Reference proteome</keyword>
<dbReference type="Gene3D" id="2.130.10.10">
    <property type="entry name" value="YVTN repeat-like/Quinoprotein amine dehydrogenase"/>
    <property type="match status" value="3"/>
</dbReference>
<dbReference type="RefSeq" id="XP_007513613.1">
    <property type="nucleotide sequence ID" value="XM_007513551.1"/>
</dbReference>
<feature type="compositionally biased region" description="Basic residues" evidence="5">
    <location>
        <begin position="426"/>
        <end position="435"/>
    </location>
</feature>
<reference evidence="6 7" key="1">
    <citation type="submission" date="2011-10" db="EMBL/GenBank/DDBJ databases">
        <authorList>
            <person name="Genoscope - CEA"/>
        </authorList>
    </citation>
    <scope>NUCLEOTIDE SEQUENCE [LARGE SCALE GENOMIC DNA]</scope>
    <source>
        <strain evidence="6 7">RCC 1105</strain>
    </source>
</reference>
<protein>
    <submittedName>
        <fullName evidence="6">Maintenance of killer 11 protein</fullName>
    </submittedName>
</protein>
<dbReference type="KEGG" id="bpg:Bathy04g03830"/>
<dbReference type="Pfam" id="PF00400">
    <property type="entry name" value="WD40"/>
    <property type="match status" value="4"/>
</dbReference>
<gene>
    <name evidence="6" type="ORF">Bathy04g03830</name>
</gene>
<dbReference type="PROSITE" id="PS50294">
    <property type="entry name" value="WD_REPEATS_REGION"/>
    <property type="match status" value="1"/>
</dbReference>
<keyword evidence="2 4" id="KW-0853">WD repeat</keyword>
<dbReference type="OrthoDB" id="308449at2759"/>
<keyword evidence="1" id="KW-0690">Ribosome biogenesis</keyword>
<dbReference type="AlphaFoldDB" id="K8F3L2"/>
<evidence type="ECO:0000256" key="2">
    <source>
        <dbReference type="ARBA" id="ARBA00022574"/>
    </source>
</evidence>
<accession>K8F3L2</accession>
<dbReference type="GO" id="GO:0042254">
    <property type="term" value="P:ribosome biogenesis"/>
    <property type="evidence" value="ECO:0007669"/>
    <property type="project" value="UniProtKB-KW"/>
</dbReference>
<sequence>MAKNFEANAHSIFAGSYERFLFGHSYGPNFSASFTAAGEEEFEKKRNNTKFLCTIDAHSQSIKSIAAAGPFFCSGGHDDRIRAFHVNTRGEISDVGSLTGHSGTVTCIAFAKPSIYGKREDDDDDGKKCTTKNNKNNNNEEEKVPSPTRMLSGSDDGTILVWQTYDFEILKKMLAHRNGVSGLSVHASGVVAVSCGKEDRSVALWDLKKGRVAYKGKTRGGEESGIDVFFSSKEEDTSGGGGKRYGLLTNKWLDVIDCESGGEVSSFTREDQREGRIGYRKCLCATSKEDSAENIYRIGYEGGDVCIFDARVGGGTASATIVNAHENRVRCMAEIPERGGHSFATASSDGIIKVWDERNVREPIARIEGGGRYTSLVVMNNNDIMRRSKPAKPKEIEIDDIEARLEMRKKEEKKVNTETQKNAEKGKKKKTKKKTKADYDKMDSDSELEIVDDEENNAKDRKKAAIDDSDKVDDDDESEEDDNESEEDDEDMIEKMRQAYNKTHHKNKSKRKPQQQSRNSQYEKNATTARKKANKKSKSKF</sequence>
<dbReference type="PROSITE" id="PS50082">
    <property type="entry name" value="WD_REPEATS_2"/>
    <property type="match status" value="2"/>
</dbReference>
<dbReference type="InterPro" id="IPR051959">
    <property type="entry name" value="PAK1-Kinase_Regulator"/>
</dbReference>
<feature type="compositionally biased region" description="Polar residues" evidence="5">
    <location>
        <begin position="514"/>
        <end position="523"/>
    </location>
</feature>
<dbReference type="GeneID" id="19016409"/>
<dbReference type="Proteomes" id="UP000198341">
    <property type="component" value="Chromosome 4"/>
</dbReference>
<evidence type="ECO:0000256" key="5">
    <source>
        <dbReference type="SAM" id="MobiDB-lite"/>
    </source>
</evidence>
<organism evidence="6 7">
    <name type="scientific">Bathycoccus prasinos</name>
    <dbReference type="NCBI Taxonomy" id="41875"/>
    <lineage>
        <taxon>Eukaryota</taxon>
        <taxon>Viridiplantae</taxon>
        <taxon>Chlorophyta</taxon>
        <taxon>Mamiellophyceae</taxon>
        <taxon>Mamiellales</taxon>
        <taxon>Bathycoccaceae</taxon>
        <taxon>Bathycoccus</taxon>
    </lineage>
</organism>
<dbReference type="PANTHER" id="PTHR44675:SF1">
    <property type="entry name" value="P21-ACTIVATED PROTEIN KINASE-INTERACTING PROTEIN 1"/>
    <property type="match status" value="1"/>
</dbReference>
<evidence type="ECO:0000313" key="7">
    <source>
        <dbReference type="Proteomes" id="UP000198341"/>
    </source>
</evidence>
<evidence type="ECO:0000256" key="3">
    <source>
        <dbReference type="ARBA" id="ARBA00022737"/>
    </source>
</evidence>
<dbReference type="InterPro" id="IPR001680">
    <property type="entry name" value="WD40_rpt"/>
</dbReference>
<feature type="compositionally biased region" description="Acidic residues" evidence="5">
    <location>
        <begin position="470"/>
        <end position="492"/>
    </location>
</feature>
<dbReference type="PRINTS" id="PR00320">
    <property type="entry name" value="GPROTEINBRPT"/>
</dbReference>
<feature type="compositionally biased region" description="Basic residues" evidence="5">
    <location>
        <begin position="502"/>
        <end position="513"/>
    </location>
</feature>
<dbReference type="InterPro" id="IPR036322">
    <property type="entry name" value="WD40_repeat_dom_sf"/>
</dbReference>
<dbReference type="STRING" id="41875.K8F3L2"/>
<feature type="region of interest" description="Disordered" evidence="5">
    <location>
        <begin position="409"/>
        <end position="541"/>
    </location>
</feature>
<feature type="repeat" description="WD" evidence="4">
    <location>
        <begin position="322"/>
        <end position="356"/>
    </location>
</feature>
<feature type="region of interest" description="Disordered" evidence="5">
    <location>
        <begin position="118"/>
        <end position="150"/>
    </location>
</feature>
<proteinExistence type="predicted"/>
<feature type="compositionally biased region" description="Acidic residues" evidence="5">
    <location>
        <begin position="445"/>
        <end position="455"/>
    </location>
</feature>
<evidence type="ECO:0000313" key="6">
    <source>
        <dbReference type="EMBL" id="CCO16138.1"/>
    </source>
</evidence>
<name>K8F3L2_9CHLO</name>
<dbReference type="InterPro" id="IPR020472">
    <property type="entry name" value="WD40_PAC1"/>
</dbReference>
<dbReference type="SMART" id="SM00320">
    <property type="entry name" value="WD40"/>
    <property type="match status" value="4"/>
</dbReference>
<feature type="compositionally biased region" description="Basic and acidic residues" evidence="5">
    <location>
        <begin position="456"/>
        <end position="469"/>
    </location>
</feature>
<dbReference type="PANTHER" id="PTHR44675">
    <property type="entry name" value="PAK1 INTERACTING PROTEIN 1"/>
    <property type="match status" value="1"/>
</dbReference>
<dbReference type="SUPFAM" id="SSF50978">
    <property type="entry name" value="WD40 repeat-like"/>
    <property type="match status" value="1"/>
</dbReference>
<dbReference type="InterPro" id="IPR015943">
    <property type="entry name" value="WD40/YVTN_repeat-like_dom_sf"/>
</dbReference>
<dbReference type="eggNOG" id="KOG0294">
    <property type="taxonomic scope" value="Eukaryota"/>
</dbReference>
<feature type="compositionally biased region" description="Basic and acidic residues" evidence="5">
    <location>
        <begin position="409"/>
        <end position="425"/>
    </location>
</feature>
<evidence type="ECO:0000256" key="4">
    <source>
        <dbReference type="PROSITE-ProRule" id="PRU00221"/>
    </source>
</evidence>
<keyword evidence="3" id="KW-0677">Repeat</keyword>